<feature type="compositionally biased region" description="Polar residues" evidence="1">
    <location>
        <begin position="49"/>
        <end position="58"/>
    </location>
</feature>
<feature type="compositionally biased region" description="Low complexity" evidence="1">
    <location>
        <begin position="19"/>
        <end position="36"/>
    </location>
</feature>
<dbReference type="Proteomes" id="UP000034805">
    <property type="component" value="Unassembled WGS sequence"/>
</dbReference>
<gene>
    <name evidence="2" type="ORF">Z043_122339</name>
</gene>
<sequence length="89" mass="9892">MRRPRRIIIMYWEEAGSNRSSNWSAEEPSSSSSSSPGRGGWSDVPPESLSRTGHTSYTAEPEENKGGKEMGAEQQDIKERCVLRIACFA</sequence>
<name>A0A0P7Y218_SCLFO</name>
<protein>
    <submittedName>
        <fullName evidence="2">Uncharacterized protein</fullName>
    </submittedName>
</protein>
<comment type="caution">
    <text evidence="2">The sequence shown here is derived from an EMBL/GenBank/DDBJ whole genome shotgun (WGS) entry which is preliminary data.</text>
</comment>
<dbReference type="EMBL" id="JARO02011707">
    <property type="protein sequence ID" value="KPP59715.1"/>
    <property type="molecule type" value="Genomic_DNA"/>
</dbReference>
<accession>A0A0P7Y218</accession>
<dbReference type="AlphaFoldDB" id="A0A0P7Y218"/>
<feature type="compositionally biased region" description="Basic and acidic residues" evidence="1">
    <location>
        <begin position="62"/>
        <end position="76"/>
    </location>
</feature>
<reference evidence="2 3" key="1">
    <citation type="submission" date="2015-08" db="EMBL/GenBank/DDBJ databases">
        <title>The genome of the Asian arowana (Scleropages formosus).</title>
        <authorList>
            <person name="Tan M.H."/>
            <person name="Gan H.M."/>
            <person name="Croft L.J."/>
            <person name="Austin C.M."/>
        </authorList>
    </citation>
    <scope>NUCLEOTIDE SEQUENCE [LARGE SCALE GENOMIC DNA]</scope>
    <source>
        <strain evidence="2">Aro1</strain>
    </source>
</reference>
<evidence type="ECO:0000256" key="1">
    <source>
        <dbReference type="SAM" id="MobiDB-lite"/>
    </source>
</evidence>
<evidence type="ECO:0000313" key="3">
    <source>
        <dbReference type="Proteomes" id="UP000034805"/>
    </source>
</evidence>
<proteinExistence type="predicted"/>
<feature type="region of interest" description="Disordered" evidence="1">
    <location>
        <begin position="16"/>
        <end position="76"/>
    </location>
</feature>
<evidence type="ECO:0000313" key="2">
    <source>
        <dbReference type="EMBL" id="KPP59715.1"/>
    </source>
</evidence>
<organism evidence="2 3">
    <name type="scientific">Scleropages formosus</name>
    <name type="common">Asian bonytongue</name>
    <name type="synonym">Osteoglossum formosum</name>
    <dbReference type="NCBI Taxonomy" id="113540"/>
    <lineage>
        <taxon>Eukaryota</taxon>
        <taxon>Metazoa</taxon>
        <taxon>Chordata</taxon>
        <taxon>Craniata</taxon>
        <taxon>Vertebrata</taxon>
        <taxon>Euteleostomi</taxon>
        <taxon>Actinopterygii</taxon>
        <taxon>Neopterygii</taxon>
        <taxon>Teleostei</taxon>
        <taxon>Osteoglossocephala</taxon>
        <taxon>Osteoglossomorpha</taxon>
        <taxon>Osteoglossiformes</taxon>
        <taxon>Osteoglossidae</taxon>
        <taxon>Scleropages</taxon>
    </lineage>
</organism>